<dbReference type="AlphaFoldDB" id="A0A699KH33"/>
<evidence type="ECO:0000313" key="2">
    <source>
        <dbReference type="EMBL" id="GFA94479.1"/>
    </source>
</evidence>
<reference evidence="2" key="1">
    <citation type="journal article" date="2019" name="Sci. Rep.">
        <title>Draft genome of Tanacetum cinerariifolium, the natural source of mosquito coil.</title>
        <authorList>
            <person name="Yamashiro T."/>
            <person name="Shiraishi A."/>
            <person name="Satake H."/>
            <person name="Nakayama K."/>
        </authorList>
    </citation>
    <scope>NUCLEOTIDE SEQUENCE</scope>
</reference>
<protein>
    <submittedName>
        <fullName evidence="2">Uncharacterized protein</fullName>
    </submittedName>
</protein>
<evidence type="ECO:0000256" key="1">
    <source>
        <dbReference type="SAM" id="MobiDB-lite"/>
    </source>
</evidence>
<name>A0A699KH33_TANCI</name>
<proteinExistence type="predicted"/>
<sequence>MNTMFAAIFSKLGVPIKTTVSATVLEEALNGTVTIQPIALGQPIVKKVEKQCAHFYSVTITENEAQAGLVCRVQSSDKSKFKLLYFDQEENGGLNLALQEDSAKTGKVTSAGMYFLGFPVYRLDKPSNSMASAKDPDAAFFKKLDGFQPCELHEIKAGMHTFAVYGDNFFKSVSYTIEVVCTASFGEEKESLRTVEAQILSKRLELSKFETEYKQVLAQFTEMTSRYAQEMQEIDDLLKQRNEIHASYTTAPPVKRSSSGSSSSGRKSRSRSASKEAKEDGHQKPSSKDRAKKKKWFNIHDFISDSWTEIVFGTGALEQVI</sequence>
<dbReference type="EMBL" id="BKCJ010519290">
    <property type="protein sequence ID" value="GFA94479.1"/>
    <property type="molecule type" value="Genomic_DNA"/>
</dbReference>
<feature type="compositionally biased region" description="Low complexity" evidence="1">
    <location>
        <begin position="255"/>
        <end position="265"/>
    </location>
</feature>
<feature type="region of interest" description="Disordered" evidence="1">
    <location>
        <begin position="248"/>
        <end position="292"/>
    </location>
</feature>
<comment type="caution">
    <text evidence="2">The sequence shown here is derived from an EMBL/GenBank/DDBJ whole genome shotgun (WGS) entry which is preliminary data.</text>
</comment>
<gene>
    <name evidence="2" type="ORF">Tci_666451</name>
</gene>
<dbReference type="InterPro" id="IPR052812">
    <property type="entry name" value="Plant_DnaJ_domain"/>
</dbReference>
<organism evidence="2">
    <name type="scientific">Tanacetum cinerariifolium</name>
    <name type="common">Dalmatian daisy</name>
    <name type="synonym">Chrysanthemum cinerariifolium</name>
    <dbReference type="NCBI Taxonomy" id="118510"/>
    <lineage>
        <taxon>Eukaryota</taxon>
        <taxon>Viridiplantae</taxon>
        <taxon>Streptophyta</taxon>
        <taxon>Embryophyta</taxon>
        <taxon>Tracheophyta</taxon>
        <taxon>Spermatophyta</taxon>
        <taxon>Magnoliopsida</taxon>
        <taxon>eudicotyledons</taxon>
        <taxon>Gunneridae</taxon>
        <taxon>Pentapetalae</taxon>
        <taxon>asterids</taxon>
        <taxon>campanulids</taxon>
        <taxon>Asterales</taxon>
        <taxon>Asteraceae</taxon>
        <taxon>Asteroideae</taxon>
        <taxon>Anthemideae</taxon>
        <taxon>Anthemidinae</taxon>
        <taxon>Tanacetum</taxon>
    </lineage>
</organism>
<feature type="compositionally biased region" description="Basic and acidic residues" evidence="1">
    <location>
        <begin position="273"/>
        <end position="289"/>
    </location>
</feature>
<dbReference type="PANTHER" id="PTHR44272:SF2">
    <property type="entry name" value="CHAPERONE PROTEIN DNAJ 16"/>
    <property type="match status" value="1"/>
</dbReference>
<accession>A0A699KH33</accession>
<dbReference type="PANTHER" id="PTHR44272">
    <property type="entry name" value="DNAJ DOMAIN (PROKARYOTIC HEAT SHOCK PROTEIN)"/>
    <property type="match status" value="1"/>
</dbReference>